<dbReference type="AlphaFoldDB" id="A0A139L5Y3"/>
<dbReference type="RefSeq" id="WP_032855801.1">
    <property type="nucleotide sequence ID" value="NZ_CAXTIO010000027.1"/>
</dbReference>
<gene>
    <name evidence="4" type="ORF">F3B98_23710</name>
</gene>
<name>A0A139L5Y3_BACOV</name>
<feature type="domain" description="Calcineurin-like phosphoesterase" evidence="1">
    <location>
        <begin position="158"/>
        <end position="319"/>
    </location>
</feature>
<evidence type="ECO:0000259" key="1">
    <source>
        <dbReference type="Pfam" id="PF00149"/>
    </source>
</evidence>
<dbReference type="InterPro" id="IPR032285">
    <property type="entry name" value="Metallophos_N"/>
</dbReference>
<dbReference type="EMBL" id="VWFO01000046">
    <property type="protein sequence ID" value="KAA4661231.1"/>
    <property type="molecule type" value="Genomic_DNA"/>
</dbReference>
<sequence length="483" mass="55694">MRTNKLHLFLFLLMYFCLNLSVQAEASINIIKGKVTCEGKGIGGVMVTDGHICVQTDTSGKYSIPTLGDSRFVYICTPSGYLTDRKGTIPSFYLPIDYSKKQNYNFNLKKNPKDDVSHVFVAQSDIQVTSRDELAIYQHVVDDCKQLLSSYATTEVFGIDCGDIVGDHQELYPDYLKRADQLDIPIYRVVGNHDMNYDGRTHETSYKTFEDTFGPSYYSFNKGNAHYIVVDNNFFIGRDYFYMGYLDEKTFAWLDKDLSYVPKGALVFFIMHIPSRQTEKQEAFLYNYDMIGNQMVNAGALHQMLKPYKAHLITGHTHYNLNVVFDENLMEHNTAAVCGTWWKADICLDGTPRGYGIYEVNDNDVKWYYKSSGYPKEHQFRSYPVGASKEHPSDIIANVWNWDKLWKVEWLEDGQLMGNMTRYTGLDPYASVVCSDREKMVYTWITPRPTQHMFRATPKNKDAHITVKVTDRFGKEYIQTINP</sequence>
<feature type="domain" description="Calcineurin-like phosphoesterase C-terminal" evidence="2">
    <location>
        <begin position="331"/>
        <end position="477"/>
    </location>
</feature>
<evidence type="ECO:0000259" key="3">
    <source>
        <dbReference type="Pfam" id="PF16371"/>
    </source>
</evidence>
<dbReference type="PANTHER" id="PTHR43143">
    <property type="entry name" value="METALLOPHOSPHOESTERASE, CALCINEURIN SUPERFAMILY"/>
    <property type="match status" value="1"/>
</dbReference>
<feature type="domain" description="Calcineurin-like phosphoesterase N-terminal" evidence="3">
    <location>
        <begin position="33"/>
        <end position="108"/>
    </location>
</feature>
<proteinExistence type="predicted"/>
<dbReference type="InterPro" id="IPR029052">
    <property type="entry name" value="Metallo-depent_PP-like"/>
</dbReference>
<reference evidence="4 5" key="1">
    <citation type="journal article" date="2019" name="Nat. Med.">
        <title>A library of human gut bacterial isolates paired with longitudinal multiomics data enables mechanistic microbiome research.</title>
        <authorList>
            <person name="Poyet M."/>
            <person name="Groussin M."/>
            <person name="Gibbons S.M."/>
            <person name="Avila-Pacheco J."/>
            <person name="Jiang X."/>
            <person name="Kearney S.M."/>
            <person name="Perrotta A.R."/>
            <person name="Berdy B."/>
            <person name="Zhao S."/>
            <person name="Lieberman T.D."/>
            <person name="Swanson P.K."/>
            <person name="Smith M."/>
            <person name="Roesemann S."/>
            <person name="Alexander J.E."/>
            <person name="Rich S.A."/>
            <person name="Livny J."/>
            <person name="Vlamakis H."/>
            <person name="Clish C."/>
            <person name="Bullock K."/>
            <person name="Deik A."/>
            <person name="Scott J."/>
            <person name="Pierce K.A."/>
            <person name="Xavier R.J."/>
            <person name="Alm E.J."/>
        </authorList>
    </citation>
    <scope>NUCLEOTIDE SEQUENCE [LARGE SCALE GENOMIC DNA]</scope>
    <source>
        <strain evidence="4 5">BIOML-A14</strain>
    </source>
</reference>
<organism evidence="4 5">
    <name type="scientific">Bacteroides ovatus</name>
    <dbReference type="NCBI Taxonomy" id="28116"/>
    <lineage>
        <taxon>Bacteria</taxon>
        <taxon>Pseudomonadati</taxon>
        <taxon>Bacteroidota</taxon>
        <taxon>Bacteroidia</taxon>
        <taxon>Bacteroidales</taxon>
        <taxon>Bacteroidaceae</taxon>
        <taxon>Bacteroides</taxon>
    </lineage>
</organism>
<protein>
    <submittedName>
        <fullName evidence="4">Serine/threonine protein phosphatase</fullName>
    </submittedName>
</protein>
<evidence type="ECO:0000313" key="4">
    <source>
        <dbReference type="EMBL" id="KAA4661231.1"/>
    </source>
</evidence>
<dbReference type="GO" id="GO:0016787">
    <property type="term" value="F:hydrolase activity"/>
    <property type="evidence" value="ECO:0007669"/>
    <property type="project" value="InterPro"/>
</dbReference>
<dbReference type="InterPro" id="IPR051918">
    <property type="entry name" value="STPP_CPPED1"/>
</dbReference>
<evidence type="ECO:0000313" key="5">
    <source>
        <dbReference type="Proteomes" id="UP000435985"/>
    </source>
</evidence>
<dbReference type="Pfam" id="PF16370">
    <property type="entry name" value="MetallophosC"/>
    <property type="match status" value="1"/>
</dbReference>
<evidence type="ECO:0000259" key="2">
    <source>
        <dbReference type="Pfam" id="PF16370"/>
    </source>
</evidence>
<dbReference type="InterPro" id="IPR004843">
    <property type="entry name" value="Calcineurin-like_PHP"/>
</dbReference>
<dbReference type="Pfam" id="PF16371">
    <property type="entry name" value="MetallophosN"/>
    <property type="match status" value="1"/>
</dbReference>
<dbReference type="Pfam" id="PF00149">
    <property type="entry name" value="Metallophos"/>
    <property type="match status" value="1"/>
</dbReference>
<dbReference type="Gene3D" id="3.60.21.10">
    <property type="match status" value="1"/>
</dbReference>
<comment type="caution">
    <text evidence="4">The sequence shown here is derived from an EMBL/GenBank/DDBJ whole genome shotgun (WGS) entry which is preliminary data.</text>
</comment>
<dbReference type="PANTHER" id="PTHR43143:SF1">
    <property type="entry name" value="SERINE_THREONINE-PROTEIN PHOSPHATASE CPPED1"/>
    <property type="match status" value="1"/>
</dbReference>
<accession>A0A139L5Y3</accession>
<dbReference type="InterPro" id="IPR032288">
    <property type="entry name" value="Metallophos_C"/>
</dbReference>
<dbReference type="SUPFAM" id="SSF56300">
    <property type="entry name" value="Metallo-dependent phosphatases"/>
    <property type="match status" value="1"/>
</dbReference>
<dbReference type="Proteomes" id="UP000435985">
    <property type="component" value="Unassembled WGS sequence"/>
</dbReference>